<dbReference type="Gene3D" id="1.25.40.10">
    <property type="entry name" value="Tetratricopeptide repeat domain"/>
    <property type="match status" value="1"/>
</dbReference>
<evidence type="ECO:0000256" key="1">
    <source>
        <dbReference type="PROSITE-ProRule" id="PRU00339"/>
    </source>
</evidence>
<keyword evidence="5" id="KW-1185">Reference proteome</keyword>
<protein>
    <submittedName>
        <fullName evidence="4">Flp pilus assembly protein TadD, contains TPR repeat</fullName>
    </submittedName>
</protein>
<feature type="signal peptide" evidence="2">
    <location>
        <begin position="1"/>
        <end position="37"/>
    </location>
</feature>
<dbReference type="Pfam" id="PF14559">
    <property type="entry name" value="TPR_19"/>
    <property type="match status" value="1"/>
</dbReference>
<keyword evidence="2" id="KW-0732">Signal</keyword>
<dbReference type="EMBL" id="AONB01000006">
    <property type="protein sequence ID" value="EXJ11406.1"/>
    <property type="molecule type" value="Genomic_DNA"/>
</dbReference>
<feature type="chain" id="PRO_5004931033" evidence="2">
    <location>
        <begin position="38"/>
        <end position="446"/>
    </location>
</feature>
<sequence>MKVWVSSEKANAKYRWRNVSSIAFGTFLLASIQSALAAETTATAQRLLSEGDHQAAIEALMSAYQSGQIDNQSLFLLGMAHKSAQRYQESARYFSELLEKDPGATRVKLELAEVHYRMGQLSRAKQLLNEAKASNPPARVGENIDVFLAFIESGTPRLWSGYAMVGLLHDTNVNQGPRIDNVLMYDLPFTLDKDARENTDWASVLKAGVNFNRAINDSLALQAGLNLHYTDYQKLNRFDALSLSFSAGPSWKVSGWSFSLPYVFNVVKIGHDDDWYSISNGLAPQFGYQVSPQLFVQGSLAWQDKRYKGNSPRNGDTLTFSPSLRYSIDNSSYVNFGGYVGKEDSGIVTSRNDSHGLNIGYYKAFNKQWSLYASPAWSRTDYKGIEAAYGKSRKDERLDFTTNLNYLIEPWKANLTLSHTYTDNRSSIEMYRNKRHQVMLSVSKNF</sequence>
<dbReference type="InterPro" id="IPR019734">
    <property type="entry name" value="TPR_rpt"/>
</dbReference>
<evidence type="ECO:0000313" key="4">
    <source>
        <dbReference type="EMBL" id="EXJ11406.1"/>
    </source>
</evidence>
<evidence type="ECO:0000256" key="2">
    <source>
        <dbReference type="SAM" id="SignalP"/>
    </source>
</evidence>
<organism evidence="4 5">
    <name type="scientific">Nitrincola nitratireducens</name>
    <dbReference type="NCBI Taxonomy" id="1229521"/>
    <lineage>
        <taxon>Bacteria</taxon>
        <taxon>Pseudomonadati</taxon>
        <taxon>Pseudomonadota</taxon>
        <taxon>Gammaproteobacteria</taxon>
        <taxon>Oceanospirillales</taxon>
        <taxon>Oceanospirillaceae</taxon>
        <taxon>Nitrincola</taxon>
    </lineage>
</organism>
<keyword evidence="1" id="KW-0802">TPR repeat</keyword>
<dbReference type="Proteomes" id="UP000019464">
    <property type="component" value="Unassembled WGS sequence"/>
</dbReference>
<dbReference type="AlphaFoldDB" id="W9V398"/>
<evidence type="ECO:0000313" key="5">
    <source>
        <dbReference type="Proteomes" id="UP000019464"/>
    </source>
</evidence>
<feature type="domain" description="Surface lipoprotein assembly modifier C-terminal" evidence="3">
    <location>
        <begin position="159"/>
        <end position="446"/>
    </location>
</feature>
<dbReference type="InterPro" id="IPR007655">
    <property type="entry name" value="Slam_C"/>
</dbReference>
<comment type="caution">
    <text evidence="4">The sequence shown here is derived from an EMBL/GenBank/DDBJ whole genome shotgun (WGS) entry which is preliminary data.</text>
</comment>
<accession>W9V398</accession>
<dbReference type="SUPFAM" id="SSF56935">
    <property type="entry name" value="Porins"/>
    <property type="match status" value="1"/>
</dbReference>
<dbReference type="RefSeq" id="WP_036509667.1">
    <property type="nucleotide sequence ID" value="NZ_AONB01000006.1"/>
</dbReference>
<dbReference type="Pfam" id="PF04575">
    <property type="entry name" value="SlipAM"/>
    <property type="match status" value="1"/>
</dbReference>
<name>W9V398_9GAMM</name>
<feature type="repeat" description="TPR" evidence="1">
    <location>
        <begin position="71"/>
        <end position="104"/>
    </location>
</feature>
<reference evidence="5" key="1">
    <citation type="submission" date="2012-11" db="EMBL/GenBank/DDBJ databases">
        <authorList>
            <person name="Singh A."/>
            <person name="Pinnaka A.K."/>
            <person name="Vaidya B."/>
        </authorList>
    </citation>
    <scope>NUCLEOTIDE SEQUENCE [LARGE SCALE GENOMIC DNA]</scope>
    <source>
        <strain evidence="5">AK23</strain>
    </source>
</reference>
<dbReference type="SUPFAM" id="SSF48452">
    <property type="entry name" value="TPR-like"/>
    <property type="match status" value="1"/>
</dbReference>
<dbReference type="STRING" id="1229521.D791_01538"/>
<evidence type="ECO:0000259" key="3">
    <source>
        <dbReference type="Pfam" id="PF04575"/>
    </source>
</evidence>
<gene>
    <name evidence="4" type="ORF">D791_01538</name>
</gene>
<dbReference type="InterPro" id="IPR011990">
    <property type="entry name" value="TPR-like_helical_dom_sf"/>
</dbReference>
<reference evidence="4 5" key="2">
    <citation type="journal article" date="2015" name="Syst. Appl. Microbiol.">
        <title>Nitrincola nitratireducens sp. nov. isolated from a haloalkaline crater lake.</title>
        <authorList>
            <person name="Singh A."/>
            <person name="Vaidya B."/>
            <person name="Tanuku N.R."/>
            <person name="Pinnaka A.K."/>
        </authorList>
    </citation>
    <scope>NUCLEOTIDE SEQUENCE [LARGE SCALE GENOMIC DNA]</scope>
    <source>
        <strain evidence="4 5">AK23</strain>
    </source>
</reference>
<dbReference type="PROSITE" id="PS50005">
    <property type="entry name" value="TPR"/>
    <property type="match status" value="1"/>
</dbReference>
<proteinExistence type="predicted"/>